<dbReference type="SMART" id="SM00181">
    <property type="entry name" value="EGF"/>
    <property type="match status" value="9"/>
</dbReference>
<dbReference type="PANTHER" id="PTHR24049">
    <property type="entry name" value="CRUMBS FAMILY MEMBER"/>
    <property type="match status" value="1"/>
</dbReference>
<feature type="disulfide bond" evidence="11">
    <location>
        <begin position="429"/>
        <end position="438"/>
    </location>
</feature>
<comment type="subcellular location">
    <subcellularLocation>
        <location evidence="1">Cytoplasm</location>
    </subcellularLocation>
    <subcellularLocation>
        <location evidence="2">Secreted</location>
    </subcellularLocation>
</comment>
<dbReference type="GO" id="GO:0005737">
    <property type="term" value="C:cytoplasm"/>
    <property type="evidence" value="ECO:0007669"/>
    <property type="project" value="UniProtKB-SubCell"/>
</dbReference>
<evidence type="ECO:0000256" key="4">
    <source>
        <dbReference type="ARBA" id="ARBA00022525"/>
    </source>
</evidence>
<dbReference type="EMBL" id="CACRXK020008166">
    <property type="protein sequence ID" value="CAB4014138.1"/>
    <property type="molecule type" value="Genomic_DNA"/>
</dbReference>
<evidence type="ECO:0000256" key="8">
    <source>
        <dbReference type="ARBA" id="ARBA00022837"/>
    </source>
</evidence>
<feature type="disulfide bond" evidence="11">
    <location>
        <begin position="312"/>
        <end position="321"/>
    </location>
</feature>
<dbReference type="CDD" id="cd00054">
    <property type="entry name" value="EGF_CA"/>
    <property type="match status" value="9"/>
</dbReference>
<dbReference type="GO" id="GO:0005576">
    <property type="term" value="C:extracellular region"/>
    <property type="evidence" value="ECO:0007669"/>
    <property type="project" value="UniProtKB-SubCell"/>
</dbReference>
<evidence type="ECO:0000256" key="1">
    <source>
        <dbReference type="ARBA" id="ARBA00004496"/>
    </source>
</evidence>
<dbReference type="PROSITE" id="PS00010">
    <property type="entry name" value="ASX_HYDROXYL"/>
    <property type="match status" value="2"/>
</dbReference>
<dbReference type="InterPro" id="IPR051022">
    <property type="entry name" value="Notch_Cell-Fate_Det"/>
</dbReference>
<dbReference type="FunFam" id="2.10.25.10:FF:000321">
    <property type="entry name" value="Protein delta homolog 1"/>
    <property type="match status" value="1"/>
</dbReference>
<dbReference type="InterPro" id="IPR001881">
    <property type="entry name" value="EGF-like_Ca-bd_dom"/>
</dbReference>
<feature type="disulfide bond" evidence="11">
    <location>
        <begin position="618"/>
        <end position="627"/>
    </location>
</feature>
<evidence type="ECO:0000256" key="7">
    <source>
        <dbReference type="ARBA" id="ARBA00022737"/>
    </source>
</evidence>
<feature type="non-terminal residue" evidence="12">
    <location>
        <position position="886"/>
    </location>
</feature>
<dbReference type="FunFam" id="2.10.25.10:FF:000434">
    <property type="entry name" value="Predicted protein"/>
    <property type="match status" value="1"/>
</dbReference>
<dbReference type="GO" id="GO:0007157">
    <property type="term" value="P:heterophilic cell-cell adhesion via plasma membrane cell adhesion molecules"/>
    <property type="evidence" value="ECO:0007669"/>
    <property type="project" value="TreeGrafter"/>
</dbReference>
<evidence type="ECO:0000256" key="6">
    <source>
        <dbReference type="ARBA" id="ARBA00022729"/>
    </source>
</evidence>
<dbReference type="Proteomes" id="UP001152795">
    <property type="component" value="Unassembled WGS sequence"/>
</dbReference>
<dbReference type="InterPro" id="IPR000742">
    <property type="entry name" value="EGF"/>
</dbReference>
<dbReference type="GO" id="GO:0045197">
    <property type="term" value="P:establishment or maintenance of epithelial cell apical/basal polarity"/>
    <property type="evidence" value="ECO:0007669"/>
    <property type="project" value="TreeGrafter"/>
</dbReference>
<keyword evidence="7" id="KW-0677">Repeat</keyword>
<comment type="caution">
    <text evidence="11">Lacks conserved residue(s) required for the propagation of feature annotation.</text>
</comment>
<gene>
    <name evidence="12" type="ORF">PACLA_8A025126</name>
</gene>
<dbReference type="Pfam" id="PF00008">
    <property type="entry name" value="EGF"/>
    <property type="match status" value="6"/>
</dbReference>
<name>A0A7D9IMI4_PARCT</name>
<dbReference type="PROSITE" id="PS50026">
    <property type="entry name" value="EGF_3"/>
    <property type="match status" value="8"/>
</dbReference>
<evidence type="ECO:0000256" key="5">
    <source>
        <dbReference type="ARBA" id="ARBA00022536"/>
    </source>
</evidence>
<evidence type="ECO:0000313" key="12">
    <source>
        <dbReference type="EMBL" id="CAB4014138.1"/>
    </source>
</evidence>
<proteinExistence type="predicted"/>
<dbReference type="GO" id="GO:0005509">
    <property type="term" value="F:calcium ion binding"/>
    <property type="evidence" value="ECO:0007669"/>
    <property type="project" value="InterPro"/>
</dbReference>
<evidence type="ECO:0000256" key="10">
    <source>
        <dbReference type="ARBA" id="ARBA00023180"/>
    </source>
</evidence>
<evidence type="ECO:0000256" key="3">
    <source>
        <dbReference type="ARBA" id="ARBA00022490"/>
    </source>
</evidence>
<keyword evidence="6" id="KW-0732">Signal</keyword>
<dbReference type="AlphaFoldDB" id="A0A7D9IMI4"/>
<dbReference type="Pfam" id="PF12661">
    <property type="entry name" value="hEGF"/>
    <property type="match status" value="2"/>
</dbReference>
<feature type="disulfide bond" evidence="11">
    <location>
        <begin position="843"/>
        <end position="852"/>
    </location>
</feature>
<feature type="disulfide bond" evidence="11">
    <location>
        <begin position="804"/>
        <end position="813"/>
    </location>
</feature>
<comment type="caution">
    <text evidence="12">The sequence shown here is derived from an EMBL/GenBank/DDBJ whole genome shotgun (WGS) entry which is preliminary data.</text>
</comment>
<dbReference type="SMART" id="SM00179">
    <property type="entry name" value="EGF_CA"/>
    <property type="match status" value="9"/>
</dbReference>
<dbReference type="PROSITE" id="PS00022">
    <property type="entry name" value="EGF_1"/>
    <property type="match status" value="8"/>
</dbReference>
<dbReference type="OrthoDB" id="5956949at2759"/>
<keyword evidence="3" id="KW-0963">Cytoplasm</keyword>
<dbReference type="Gene3D" id="2.10.25.10">
    <property type="entry name" value="Laminin"/>
    <property type="match status" value="9"/>
</dbReference>
<feature type="non-terminal residue" evidence="12">
    <location>
        <position position="1"/>
    </location>
</feature>
<keyword evidence="5 11" id="KW-0245">EGF-like domain</keyword>
<organism evidence="12 13">
    <name type="scientific">Paramuricea clavata</name>
    <name type="common">Red gorgonian</name>
    <name type="synonym">Violescent sea-whip</name>
    <dbReference type="NCBI Taxonomy" id="317549"/>
    <lineage>
        <taxon>Eukaryota</taxon>
        <taxon>Metazoa</taxon>
        <taxon>Cnidaria</taxon>
        <taxon>Anthozoa</taxon>
        <taxon>Octocorallia</taxon>
        <taxon>Malacalcyonacea</taxon>
        <taxon>Plexauridae</taxon>
        <taxon>Paramuricea</taxon>
    </lineage>
</organism>
<feature type="disulfide bond" evidence="11">
    <location>
        <begin position="678"/>
        <end position="687"/>
    </location>
</feature>
<dbReference type="GO" id="GO:0005886">
    <property type="term" value="C:plasma membrane"/>
    <property type="evidence" value="ECO:0007669"/>
    <property type="project" value="TreeGrafter"/>
</dbReference>
<accession>A0A7D9IMI4</accession>
<reference evidence="12" key="1">
    <citation type="submission" date="2020-04" db="EMBL/GenBank/DDBJ databases">
        <authorList>
            <person name="Alioto T."/>
            <person name="Alioto T."/>
            <person name="Gomez Garrido J."/>
        </authorList>
    </citation>
    <scope>NUCLEOTIDE SEQUENCE</scope>
    <source>
        <strain evidence="12">A484AB</strain>
    </source>
</reference>
<dbReference type="SUPFAM" id="SSF57196">
    <property type="entry name" value="EGF/Laminin"/>
    <property type="match status" value="8"/>
</dbReference>
<dbReference type="FunFam" id="2.10.25.10:FF:000095">
    <property type="entry name" value="Notch, isoform B"/>
    <property type="match status" value="1"/>
</dbReference>
<dbReference type="InterPro" id="IPR013032">
    <property type="entry name" value="EGF-like_CS"/>
</dbReference>
<keyword evidence="4" id="KW-0964">Secreted</keyword>
<evidence type="ECO:0000256" key="2">
    <source>
        <dbReference type="ARBA" id="ARBA00004613"/>
    </source>
</evidence>
<feature type="disulfide bond" evidence="11">
    <location>
        <begin position="466"/>
        <end position="475"/>
    </location>
</feature>
<keyword evidence="9 11" id="KW-1015">Disulfide bond</keyword>
<dbReference type="InterPro" id="IPR000152">
    <property type="entry name" value="EGF-type_Asp/Asn_hydroxyl_site"/>
</dbReference>
<dbReference type="FunFam" id="2.10.25.10:FF:000012">
    <property type="entry name" value="Delta-like protein"/>
    <property type="match status" value="2"/>
</dbReference>
<dbReference type="FunFam" id="2.10.25.10:FF:000007">
    <property type="entry name" value="Delta-like protein"/>
    <property type="match status" value="1"/>
</dbReference>
<keyword evidence="10" id="KW-0325">Glycoprotein</keyword>
<dbReference type="PROSITE" id="PS01186">
    <property type="entry name" value="EGF_2"/>
    <property type="match status" value="3"/>
</dbReference>
<dbReference type="PANTHER" id="PTHR24049:SF22">
    <property type="entry name" value="DROSOPHILA CRUMBS HOMOLOG"/>
    <property type="match status" value="1"/>
</dbReference>
<sequence length="886" mass="99271">QTRRQNMAEIVFSWGGGVIFRTFAPDSGPRLLTPKSLIFPKMKKSRSYAHNYYISDLIDRLPPFLSLYHAWKRRTYTFLRRKYQDLKLHFFASVPVNFSKRIHVSEEEMNDNYFSHFMSTKSLHATPNTILLRSSRPIFELGNYNPDKNNALYLFILSAFSPSKSSVKPAWFPYGLTVRILMIYMWFTVSRNCFLTEVCVYTVKRLPFYLHYIRVSNWPACRCRNTCIKAMLNKKYGLKDAFLYESPGLEARSRFDLVMTCAFLPLSNPLWRKNNTHGLPLEAVFTRAKCFPNPCQNGGSCTAFSSSYECSCPVGFKGHSCEVPHFTRPSVTTGGKINQINFVYTPSDLTVSKRIGTSNRIEIQFRTFNHLSCPDSFVKLEMNKWISILQLVPGLFRVSRSPERNQCIPNPCKNGGNCYDDEDNYKCTCVRGYTGYNCEEISKCLPNPCKNGATCLETAESYQCECAEHYNGVHCEVHDYCGQNDPCLNGGHCHNKESGYECKGMLAFEPQAAKVTLCGHGYRGITCEEKIPPCDLEPCKNGEHWKGTHCDDPVHTPCSDSPCVNGGKCLALDYGDYKCQCPHDFGGMHCEVLSRCHPNPCYNGGMCHDHASDYECICADGFMGKTCQEPKPCLASPCLNGGDLIVNFLEKNASFCHPNPCENGGQCLSESTTYICQCPIRYSGQKCQVKQSCIEKSQGLCCIRVRSIELGVLAYHRTNARTGMSDKEQKALVNQAQFSTIKIAVQKSVTIVLSNLRRNHAWGSAQADSPPPPHPLLLNKCTPNPCQNSGTCIPIGTVDFACKCPPQFTGKLCTEAAKSYCHPSPCLNGGICTQSPNGYKCQCVGHYRGTNCQGESVKTRIYPCKGKCQCRVGYSGNGYQCTKKVL</sequence>
<protein>
    <submittedName>
        <fullName evidence="12">Neurogenic locus notch homolog 1-like</fullName>
    </submittedName>
</protein>
<keyword evidence="13" id="KW-1185">Reference proteome</keyword>
<dbReference type="GO" id="GO:0032991">
    <property type="term" value="C:protein-containing complex"/>
    <property type="evidence" value="ECO:0007669"/>
    <property type="project" value="TreeGrafter"/>
</dbReference>
<dbReference type="FunFam" id="2.10.25.10:FF:000425">
    <property type="entry name" value="Eyes shut homolog"/>
    <property type="match status" value="1"/>
</dbReference>
<feature type="disulfide bond" evidence="11">
    <location>
        <begin position="581"/>
        <end position="590"/>
    </location>
</feature>
<keyword evidence="8" id="KW-0106">Calcium</keyword>
<evidence type="ECO:0000313" key="13">
    <source>
        <dbReference type="Proteomes" id="UP001152795"/>
    </source>
</evidence>
<evidence type="ECO:0000256" key="9">
    <source>
        <dbReference type="ARBA" id="ARBA00023157"/>
    </source>
</evidence>
<evidence type="ECO:0000256" key="11">
    <source>
        <dbReference type="PROSITE-ProRule" id="PRU00076"/>
    </source>
</evidence>